<dbReference type="PANTHER" id="PTHR42792:SF2">
    <property type="entry name" value="FLAGELLIN"/>
    <property type="match status" value="1"/>
</dbReference>
<comment type="caution">
    <text evidence="6">The sequence shown here is derived from an EMBL/GenBank/DDBJ whole genome shotgun (WGS) entry which is preliminary data.</text>
</comment>
<dbReference type="GO" id="GO:0005198">
    <property type="term" value="F:structural molecule activity"/>
    <property type="evidence" value="ECO:0007669"/>
    <property type="project" value="InterPro"/>
</dbReference>
<gene>
    <name evidence="6" type="ORF">DCC88_07465</name>
</gene>
<name>A0A369KTD0_9BACT</name>
<dbReference type="InterPro" id="IPR046358">
    <property type="entry name" value="Flagellin_C"/>
</dbReference>
<dbReference type="Gene3D" id="1.20.1330.10">
    <property type="entry name" value="f41 fragment of flagellin, N-terminal domain"/>
    <property type="match status" value="1"/>
</dbReference>
<evidence type="ECO:0000259" key="5">
    <source>
        <dbReference type="Pfam" id="PF00700"/>
    </source>
</evidence>
<keyword evidence="3" id="KW-0975">Bacterial flagellum</keyword>
<dbReference type="SUPFAM" id="SSF64518">
    <property type="entry name" value="Phase 1 flagellin"/>
    <property type="match status" value="1"/>
</dbReference>
<evidence type="ECO:0000313" key="6">
    <source>
        <dbReference type="EMBL" id="RDB35955.1"/>
    </source>
</evidence>
<sequence>MGLRIISGSGPVDKDLSQTQSNSSYGLEKLSISIQIFEKGVATVEPTVSEQFLAKARELNQYKQNAKHGTLLTQFAVSQLNILSNSIKRLKEVVAQSLNPALSDKERSYLFVEYQANYDDIVNVSQNSYFMQQQIFNVPNEENLQIQFEIGNNLNNNGSAAHIIVIEKLNKIKTFPQDLGIPSVKDLISSVSGVAIEDVLEYFDVNKTNELSTVFDIACMHLLEYRINFEELNTRFNLANQAIQVAYDNAIAAHSTIVDLDYAAELTNLAKAKILVLAKNSLIVQRHDLTKQTVLTLIDNCTKNNS</sequence>
<comment type="subcellular location">
    <subcellularLocation>
        <location evidence="1">Bacterial flagellum</location>
    </subcellularLocation>
</comment>
<proteinExistence type="inferred from homology"/>
<protein>
    <recommendedName>
        <fullName evidence="5">Flagellin C-terminal domain-containing protein</fullName>
    </recommendedName>
</protein>
<comment type="similarity">
    <text evidence="2">Belongs to the bacterial flagellin family.</text>
</comment>
<evidence type="ECO:0000256" key="3">
    <source>
        <dbReference type="ARBA" id="ARBA00023143"/>
    </source>
</evidence>
<dbReference type="InterPro" id="IPR001492">
    <property type="entry name" value="Flagellin"/>
</dbReference>
<dbReference type="Proteomes" id="UP000253934">
    <property type="component" value="Unassembled WGS sequence"/>
</dbReference>
<evidence type="ECO:0000256" key="4">
    <source>
        <dbReference type="SAM" id="MobiDB-lite"/>
    </source>
</evidence>
<feature type="region of interest" description="Disordered" evidence="4">
    <location>
        <begin position="1"/>
        <end position="20"/>
    </location>
</feature>
<accession>A0A369KTD0</accession>
<evidence type="ECO:0000256" key="1">
    <source>
        <dbReference type="ARBA" id="ARBA00004365"/>
    </source>
</evidence>
<dbReference type="GO" id="GO:0009288">
    <property type="term" value="C:bacterial-type flagellum"/>
    <property type="evidence" value="ECO:0007669"/>
    <property type="project" value="UniProtKB-SubCell"/>
</dbReference>
<dbReference type="PANTHER" id="PTHR42792">
    <property type="entry name" value="FLAGELLIN"/>
    <property type="match status" value="1"/>
</dbReference>
<dbReference type="EMBL" id="QOVW01000070">
    <property type="protein sequence ID" value="RDB35955.1"/>
    <property type="molecule type" value="Genomic_DNA"/>
</dbReference>
<evidence type="ECO:0000313" key="7">
    <source>
        <dbReference type="Proteomes" id="UP000253934"/>
    </source>
</evidence>
<evidence type="ECO:0000256" key="2">
    <source>
        <dbReference type="ARBA" id="ARBA00005709"/>
    </source>
</evidence>
<feature type="domain" description="Flagellin C-terminal" evidence="5">
    <location>
        <begin position="233"/>
        <end position="297"/>
    </location>
</feature>
<organism evidence="6 7">
    <name type="scientific">Spirobacillus cienkowskii</name>
    <dbReference type="NCBI Taxonomy" id="495820"/>
    <lineage>
        <taxon>Bacteria</taxon>
        <taxon>Pseudomonadati</taxon>
        <taxon>Bdellovibrionota</taxon>
        <taxon>Oligoflexia</taxon>
        <taxon>Silvanigrellales</taxon>
        <taxon>Spirobacillus</taxon>
    </lineage>
</organism>
<dbReference type="Pfam" id="PF00700">
    <property type="entry name" value="Flagellin_C"/>
    <property type="match status" value="1"/>
</dbReference>
<dbReference type="RefSeq" id="WP_338637409.1">
    <property type="nucleotide sequence ID" value="NZ_CP146516.1"/>
</dbReference>
<keyword evidence="7" id="KW-1185">Reference proteome</keyword>
<reference evidence="6" key="1">
    <citation type="submission" date="2018-04" db="EMBL/GenBank/DDBJ databases">
        <title>Draft genome sequence of the Candidatus Spirobacillus cienkowskii, a pathogen of freshwater Daphnia species, reconstructed from hemolymph metagenomic reads.</title>
        <authorList>
            <person name="Bresciani L."/>
            <person name="Lemos L.N."/>
            <person name="Wale N."/>
            <person name="Lin J.Y."/>
            <person name="Fernandes G.R."/>
            <person name="Duffy M.A."/>
            <person name="Rodrigues J.M."/>
        </authorList>
    </citation>
    <scope>NUCLEOTIDE SEQUENCE [LARGE SCALE GENOMIC DNA]</scope>
    <source>
        <strain evidence="6">Binning01</strain>
    </source>
</reference>
<dbReference type="AlphaFoldDB" id="A0A369KTD0"/>